<name>A0A1B0CQX7_LUTLO</name>
<dbReference type="VEuPathDB" id="VectorBase:LLOJ007276"/>
<dbReference type="EMBL" id="AJWK01024211">
    <property type="status" value="NOT_ANNOTATED_CDS"/>
    <property type="molecule type" value="Genomic_DNA"/>
</dbReference>
<accession>A0A1B0CQX7</accession>
<organism evidence="2 3">
    <name type="scientific">Lutzomyia longipalpis</name>
    <name type="common">Sand fly</name>
    <dbReference type="NCBI Taxonomy" id="7200"/>
    <lineage>
        <taxon>Eukaryota</taxon>
        <taxon>Metazoa</taxon>
        <taxon>Ecdysozoa</taxon>
        <taxon>Arthropoda</taxon>
        <taxon>Hexapoda</taxon>
        <taxon>Insecta</taxon>
        <taxon>Pterygota</taxon>
        <taxon>Neoptera</taxon>
        <taxon>Endopterygota</taxon>
        <taxon>Diptera</taxon>
        <taxon>Nematocera</taxon>
        <taxon>Psychodoidea</taxon>
        <taxon>Psychodidae</taxon>
        <taxon>Lutzomyia</taxon>
        <taxon>Lutzomyia</taxon>
    </lineage>
</organism>
<evidence type="ECO:0000313" key="2">
    <source>
        <dbReference type="EnsemblMetazoa" id="LLOJ007276-PA"/>
    </source>
</evidence>
<sequence length="159" mass="16969">MNGSSKIHGMSSGCLPQGNSGSVPIVSPRNTSIPHPLPHQMPDIPQNTSPRRGIIDAPSLKLNGCALGGGVTGATATCGGAGLLPGLHMSTNAITPAKKVSPIEMEDLIHLPGPLTEDAVMKTLQARFNESKYFVSTEYLYNYKIHPSLSFCLYYKDYL</sequence>
<dbReference type="Proteomes" id="UP000092461">
    <property type="component" value="Unassembled WGS sequence"/>
</dbReference>
<evidence type="ECO:0000313" key="3">
    <source>
        <dbReference type="Proteomes" id="UP000092461"/>
    </source>
</evidence>
<proteinExistence type="predicted"/>
<feature type="compositionally biased region" description="Polar residues" evidence="1">
    <location>
        <begin position="17"/>
        <end position="33"/>
    </location>
</feature>
<evidence type="ECO:0000256" key="1">
    <source>
        <dbReference type="SAM" id="MobiDB-lite"/>
    </source>
</evidence>
<reference evidence="2" key="1">
    <citation type="submission" date="2020-05" db="UniProtKB">
        <authorList>
            <consortium name="EnsemblMetazoa"/>
        </authorList>
    </citation>
    <scope>IDENTIFICATION</scope>
    <source>
        <strain evidence="2">Jacobina</strain>
    </source>
</reference>
<dbReference type="EnsemblMetazoa" id="LLOJ007276-RA">
    <property type="protein sequence ID" value="LLOJ007276-PA"/>
    <property type="gene ID" value="LLOJ007276"/>
</dbReference>
<dbReference type="AlphaFoldDB" id="A0A1B0CQX7"/>
<keyword evidence="3" id="KW-1185">Reference proteome</keyword>
<dbReference type="VEuPathDB" id="VectorBase:LLONM1_000314"/>
<protein>
    <submittedName>
        <fullName evidence="2">Uncharacterized protein</fullName>
    </submittedName>
</protein>
<feature type="region of interest" description="Disordered" evidence="1">
    <location>
        <begin position="1"/>
        <end position="48"/>
    </location>
</feature>